<keyword evidence="3 12" id="KW-0240">DNA-directed RNA polymerase</keyword>
<name>A0A8T0IY80_CERPU</name>
<dbReference type="Gene3D" id="1.10.274.100">
    <property type="entry name" value="RNA polymerase Rpb1, domain 3"/>
    <property type="match status" value="1"/>
</dbReference>
<evidence type="ECO:0000256" key="2">
    <source>
        <dbReference type="ARBA" id="ARBA00006460"/>
    </source>
</evidence>
<dbReference type="InterPro" id="IPR045867">
    <property type="entry name" value="DNA-dir_RpoC_beta_prime"/>
</dbReference>
<dbReference type="CDD" id="cd02735">
    <property type="entry name" value="RNAP_I_Rpa1_C"/>
    <property type="match status" value="1"/>
</dbReference>
<dbReference type="FunFam" id="2.40.40.20:FF:000019">
    <property type="entry name" value="DNA-directed RNA polymerase II subunit RPB1"/>
    <property type="match status" value="1"/>
</dbReference>
<dbReference type="SUPFAM" id="SSF64484">
    <property type="entry name" value="beta and beta-prime subunits of DNA dependent RNA-polymerase"/>
    <property type="match status" value="1"/>
</dbReference>
<comment type="subcellular location">
    <subcellularLocation>
        <location evidence="1">Nucleus</location>
    </subcellularLocation>
</comment>
<evidence type="ECO:0000256" key="1">
    <source>
        <dbReference type="ARBA" id="ARBA00004123"/>
    </source>
</evidence>
<evidence type="ECO:0000256" key="12">
    <source>
        <dbReference type="RuleBase" id="RU004279"/>
    </source>
</evidence>
<keyword evidence="4 12" id="KW-0808">Transferase</keyword>
<dbReference type="InterPro" id="IPR007081">
    <property type="entry name" value="RNA_pol_Rpb1_5"/>
</dbReference>
<feature type="compositionally biased region" description="Basic and acidic residues" evidence="13">
    <location>
        <begin position="1117"/>
        <end position="1126"/>
    </location>
</feature>
<dbReference type="GO" id="GO:0006351">
    <property type="term" value="P:DNA-templated transcription"/>
    <property type="evidence" value="ECO:0007669"/>
    <property type="project" value="InterPro"/>
</dbReference>
<dbReference type="Pfam" id="PF05000">
    <property type="entry name" value="RNA_pol_Rpb1_4"/>
    <property type="match status" value="1"/>
</dbReference>
<dbReference type="GO" id="GO:0003899">
    <property type="term" value="F:DNA-directed RNA polymerase activity"/>
    <property type="evidence" value="ECO:0007669"/>
    <property type="project" value="UniProtKB-EC"/>
</dbReference>
<dbReference type="Gene3D" id="3.30.70.2850">
    <property type="match status" value="1"/>
</dbReference>
<feature type="domain" description="RNA polymerase N-terminal" evidence="14">
    <location>
        <begin position="358"/>
        <end position="687"/>
    </location>
</feature>
<feature type="region of interest" description="Disordered" evidence="13">
    <location>
        <begin position="1352"/>
        <end position="1505"/>
    </location>
</feature>
<evidence type="ECO:0000259" key="14">
    <source>
        <dbReference type="SMART" id="SM00663"/>
    </source>
</evidence>
<evidence type="ECO:0000256" key="10">
    <source>
        <dbReference type="ARBA" id="ARBA00023242"/>
    </source>
</evidence>
<keyword evidence="7" id="KW-0862">Zinc</keyword>
<dbReference type="InterPro" id="IPR000722">
    <property type="entry name" value="RNA_pol_asu"/>
</dbReference>
<protein>
    <recommendedName>
        <fullName evidence="12">DNA-directed RNA polymerase subunit</fullName>
        <ecNumber evidence="12">2.7.7.6</ecNumber>
    </recommendedName>
</protein>
<feature type="region of interest" description="Disordered" evidence="13">
    <location>
        <begin position="1101"/>
        <end position="1132"/>
    </location>
</feature>
<keyword evidence="16" id="KW-1185">Reference proteome</keyword>
<dbReference type="GO" id="GO:0005736">
    <property type="term" value="C:RNA polymerase I complex"/>
    <property type="evidence" value="ECO:0007669"/>
    <property type="project" value="TreeGrafter"/>
</dbReference>
<gene>
    <name evidence="15" type="ORF">KC19_2G185400</name>
</gene>
<comment type="catalytic activity">
    <reaction evidence="11 12">
        <text>RNA(n) + a ribonucleoside 5'-triphosphate = RNA(n+1) + diphosphate</text>
        <dbReference type="Rhea" id="RHEA:21248"/>
        <dbReference type="Rhea" id="RHEA-COMP:14527"/>
        <dbReference type="Rhea" id="RHEA-COMP:17342"/>
        <dbReference type="ChEBI" id="CHEBI:33019"/>
        <dbReference type="ChEBI" id="CHEBI:61557"/>
        <dbReference type="ChEBI" id="CHEBI:140395"/>
        <dbReference type="EC" id="2.7.7.6"/>
    </reaction>
</comment>
<dbReference type="InterPro" id="IPR015699">
    <property type="entry name" value="DNA-dir_RNA_pol1_lsu_N"/>
</dbReference>
<dbReference type="InterPro" id="IPR042102">
    <property type="entry name" value="RNA_pol_Rpb1_3_sf"/>
</dbReference>
<dbReference type="InterPro" id="IPR007083">
    <property type="entry name" value="RNA_pol_Rpb1_4"/>
</dbReference>
<evidence type="ECO:0000256" key="3">
    <source>
        <dbReference type="ARBA" id="ARBA00022478"/>
    </source>
</evidence>
<dbReference type="Gene3D" id="6.20.50.80">
    <property type="match status" value="1"/>
</dbReference>
<dbReference type="Pfam" id="PF00623">
    <property type="entry name" value="RNA_pol_Rpb1_2"/>
    <property type="match status" value="1"/>
</dbReference>
<evidence type="ECO:0000256" key="4">
    <source>
        <dbReference type="ARBA" id="ARBA00022679"/>
    </source>
</evidence>
<dbReference type="PANTHER" id="PTHR19376">
    <property type="entry name" value="DNA-DIRECTED RNA POLYMERASE"/>
    <property type="match status" value="1"/>
</dbReference>
<dbReference type="Proteomes" id="UP000822688">
    <property type="component" value="Chromosome 2"/>
</dbReference>
<feature type="compositionally biased region" description="Basic residues" evidence="13">
    <location>
        <begin position="286"/>
        <end position="295"/>
    </location>
</feature>
<dbReference type="Gene3D" id="3.30.1490.180">
    <property type="entry name" value="RNA polymerase ii"/>
    <property type="match status" value="1"/>
</dbReference>
<dbReference type="EC" id="2.7.7.6" evidence="12"/>
<feature type="compositionally biased region" description="Basic residues" evidence="13">
    <location>
        <begin position="1107"/>
        <end position="1116"/>
    </location>
</feature>
<evidence type="ECO:0000256" key="7">
    <source>
        <dbReference type="ARBA" id="ARBA00022833"/>
    </source>
</evidence>
<dbReference type="Pfam" id="PF04998">
    <property type="entry name" value="RNA_pol_Rpb1_5"/>
    <property type="match status" value="1"/>
</dbReference>
<dbReference type="SMART" id="SM00663">
    <property type="entry name" value="RPOLA_N"/>
    <property type="match status" value="1"/>
</dbReference>
<dbReference type="Pfam" id="PF04983">
    <property type="entry name" value="RNA_pol_Rpb1_3"/>
    <property type="match status" value="1"/>
</dbReference>
<dbReference type="FunFam" id="4.10.860.120:FF:000006">
    <property type="entry name" value="DNA-directed RNA polymerase subunit"/>
    <property type="match status" value="1"/>
</dbReference>
<dbReference type="CDD" id="cd01435">
    <property type="entry name" value="RNAP_I_RPA1_N"/>
    <property type="match status" value="1"/>
</dbReference>
<feature type="region of interest" description="Disordered" evidence="13">
    <location>
        <begin position="278"/>
        <end position="298"/>
    </location>
</feature>
<evidence type="ECO:0000256" key="5">
    <source>
        <dbReference type="ARBA" id="ARBA00022695"/>
    </source>
</evidence>
<feature type="compositionally biased region" description="Acidic residues" evidence="13">
    <location>
        <begin position="1383"/>
        <end position="1403"/>
    </location>
</feature>
<evidence type="ECO:0000256" key="13">
    <source>
        <dbReference type="SAM" id="MobiDB-lite"/>
    </source>
</evidence>
<proteinExistence type="inferred from homology"/>
<dbReference type="GO" id="GO:0046872">
    <property type="term" value="F:metal ion binding"/>
    <property type="evidence" value="ECO:0007669"/>
    <property type="project" value="UniProtKB-KW"/>
</dbReference>
<dbReference type="InterPro" id="IPR047107">
    <property type="entry name" value="DNA-dir_RNA_pol1_lsu_C"/>
</dbReference>
<evidence type="ECO:0000256" key="9">
    <source>
        <dbReference type="ARBA" id="ARBA00023163"/>
    </source>
</evidence>
<evidence type="ECO:0000256" key="8">
    <source>
        <dbReference type="ARBA" id="ARBA00022842"/>
    </source>
</evidence>
<dbReference type="Gene3D" id="1.10.150.390">
    <property type="match status" value="1"/>
</dbReference>
<keyword evidence="5 12" id="KW-0548">Nucleotidyltransferase</keyword>
<dbReference type="InterPro" id="IPR007066">
    <property type="entry name" value="RNA_pol_Rpb1_3"/>
</dbReference>
<comment type="function">
    <text evidence="12">DNA-dependent RNA polymerase catalyzes the transcription of DNA into RNA using the four ribonucleoside triphosphates as substrates.</text>
</comment>
<feature type="compositionally biased region" description="Basic and acidic residues" evidence="13">
    <location>
        <begin position="1427"/>
        <end position="1439"/>
    </location>
</feature>
<dbReference type="InterPro" id="IPR006592">
    <property type="entry name" value="RNA_pol_N"/>
</dbReference>
<sequence>MSRLQGRPEVVTNYVEAVGFSFYSDEEKHAISVKQITSPVLFDNLKNPVVGGLYDPALGPLNQQSTCTTCRQPQLHCTGHFGHIDLALPVYNPLVFKELVKILKWICVFCHHFKMHEQRVGIFASKLELIAEGRMVEAARVQLSKSDDEEGPGINLSDEDVETVANTILTTKSGNPRTQWTSTQLAAARTVIARFKEDMPKTKCENCLAHIPTVKHSGVGKIFQEPLSSQHRSNNIMRGIRNTVSLRSISKKASTGDEIYDDEEADDAMDIDDIEMDAMDSSTPSKKSKGGKTPKAKSSGFKLEDYELWTKKRFLHAAEVREHIRLTWETEKRICSLVWGLGEIGGRMGIDTTGKSFSMFFLHTLLVTPNKFRPPNMMNGDVLEHPQNVFYGRIIRANIAVTEVSRGKKLEDGSTQKMDIGQAIRLWLGLQNEVCALLDSTTATGLGKDQQAGGIRQLLEKKEGLFRMNMMGKRVNYACRSVISPDPYIAVNEIGIPPYFATRLTYPERVTPWNVHQMREAVENGPQVHPGATHVEDEEGRIIGLDKLPKHKRSALAKTLLSTPGMAVRGTSVDGSRSVGKTVYRHLRDGDVLLVNRQPTLHKPGVMAHKARVLKGEKTLRLHYANCSTYNADFDGDEMNVHFPQEELGRAEAYEIVNADQQYVVPTSGDPIRGLIQDHIVSATLLTKRDTFLSKEEYHQLVYAACVSMNAANFKRKNKNVALSVIDRELPIVTLPPAIVKPEPMWTGKQVLTTVFNHITFGLPTFTLKAPIKVSGDYWGKNSGELELIVKDNELVCGVIDKAQFGKYGIVHTFQELYGPEMAGRLLSVFSRLFTAYLQMHGFTCGFGDLLLIPKAEKARRQKLKETDNLGDKINARFVGVDEEGELNMEEIRDEVEKRMQSKGEAASKRLDMLMTSALNRITSDINNTIFPKGLMKPFPANCLSLMTITGAKGGLVNFTQISSLLGQQELEGKRVPRMSSGKTLPCFPPWDASARAGGFIGDRFLTGLRPQEYYFHCMAGRDGLVDTAVKTSRSGYLQRCLMKNLESLKVHYDYTVRDSDGSIVQFRYGEDGVDVTKTGHLLKFELLAVNKDLVSLRLGKDQMERPRKRNKKHKHKDVEHDDDNKPAGGSLEGMSMAFEDKVEGFIASSKSSEEEKKRLHLIKHKEREDFRYLMSLKYASSLAQPGEPVGCLAAQSVGEPSTQMTLNTFHFAGRGEMNVTLGIPRLREILMTASADISTPIMTCPLLPGKTREDAERLATKLRRLRLIDLLEKVEVGEVPFAVQNGQPSKIFKVRLKVYAPHRYPPHLNLEFEEIEVVVREQFIPRLMKEMKKSFQSRSGKRKEDIIQVVQASQSGEGGGGGNVDNGAEDGEEPKRKKGMDVEDGETQEDEDDEDGGDEEGADAEKRRGQDNDERGYDDDVDDAEKEIAEETQKKDMQEQAIGGDGDDDEVITEDVDRDRLYDDEDVAGDADMVPQTPESSRKDSTKKASTSKSQGPQKEVDGADTLTVNGTVFEMQFTVKLSTPHIILAEIVEKVASQVSVREVSGIEKCAVIDFKGNSSNPALQTDGVNFEGIWMLSDDLDLNQLTTNNVASMLKVYGVEACRATILSEVQAVFGAYGISVNPRHLSLISDFMTFQGGYRACNRLGINSSPSPFLKMSFETATVFLMDATLQKHADYLESPSARIVMGRIVEMGTGSFDLLQNIDTMIAAQG</sequence>
<feature type="compositionally biased region" description="Acidic residues" evidence="13">
    <location>
        <begin position="1446"/>
        <end position="1455"/>
    </location>
</feature>
<dbReference type="Gene3D" id="2.40.40.20">
    <property type="match status" value="1"/>
</dbReference>
<dbReference type="FunFam" id="1.10.274.100:FF:000015">
    <property type="entry name" value="DNA-directed RNA polymerase subunit"/>
    <property type="match status" value="1"/>
</dbReference>
<comment type="caution">
    <text evidence="15">The sequence shown here is derived from an EMBL/GenBank/DDBJ whole genome shotgun (WGS) entry which is preliminary data.</text>
</comment>
<feature type="compositionally biased region" description="Basic and acidic residues" evidence="13">
    <location>
        <begin position="1404"/>
        <end position="1416"/>
    </location>
</feature>
<comment type="similarity">
    <text evidence="2 12">Belongs to the RNA polymerase beta' chain family.</text>
</comment>
<dbReference type="InterPro" id="IPR044893">
    <property type="entry name" value="RNA_pol_Rpb1_clamp_domain"/>
</dbReference>
<evidence type="ECO:0000313" key="16">
    <source>
        <dbReference type="Proteomes" id="UP000822688"/>
    </source>
</evidence>
<dbReference type="InterPro" id="IPR038120">
    <property type="entry name" value="Rpb1_funnel_sf"/>
</dbReference>
<keyword evidence="9 12" id="KW-0804">Transcription</keyword>
<dbReference type="InterPro" id="IPR007080">
    <property type="entry name" value="RNA_pol_Rpb1_1"/>
</dbReference>
<dbReference type="EMBL" id="CM026422">
    <property type="protein sequence ID" value="KAG0587706.1"/>
    <property type="molecule type" value="Genomic_DNA"/>
</dbReference>
<organism evidence="15 16">
    <name type="scientific">Ceratodon purpureus</name>
    <name type="common">Fire moss</name>
    <name type="synonym">Dicranum purpureum</name>
    <dbReference type="NCBI Taxonomy" id="3225"/>
    <lineage>
        <taxon>Eukaryota</taxon>
        <taxon>Viridiplantae</taxon>
        <taxon>Streptophyta</taxon>
        <taxon>Embryophyta</taxon>
        <taxon>Bryophyta</taxon>
        <taxon>Bryophytina</taxon>
        <taxon>Bryopsida</taxon>
        <taxon>Dicranidae</taxon>
        <taxon>Pseudoditrichales</taxon>
        <taxon>Ditrichaceae</taxon>
        <taxon>Ceratodon</taxon>
    </lineage>
</organism>
<keyword evidence="8" id="KW-0460">Magnesium</keyword>
<keyword evidence="6" id="KW-0479">Metal-binding</keyword>
<dbReference type="Gene3D" id="1.10.132.30">
    <property type="match status" value="1"/>
</dbReference>
<dbReference type="PANTHER" id="PTHR19376:SF11">
    <property type="entry name" value="DNA-DIRECTED RNA POLYMERASE I SUBUNIT RPA1"/>
    <property type="match status" value="1"/>
</dbReference>
<evidence type="ECO:0000256" key="6">
    <source>
        <dbReference type="ARBA" id="ARBA00022723"/>
    </source>
</evidence>
<dbReference type="GO" id="GO:0003677">
    <property type="term" value="F:DNA binding"/>
    <property type="evidence" value="ECO:0007669"/>
    <property type="project" value="InterPro"/>
</dbReference>
<dbReference type="Gene3D" id="4.10.860.120">
    <property type="entry name" value="RNA polymerase II, clamp domain"/>
    <property type="match status" value="1"/>
</dbReference>
<reference evidence="15" key="1">
    <citation type="submission" date="2020-06" db="EMBL/GenBank/DDBJ databases">
        <title>WGS assembly of Ceratodon purpureus strain R40.</title>
        <authorList>
            <person name="Carey S.B."/>
            <person name="Jenkins J."/>
            <person name="Shu S."/>
            <person name="Lovell J.T."/>
            <person name="Sreedasyam A."/>
            <person name="Maumus F."/>
            <person name="Tiley G.P."/>
            <person name="Fernandez-Pozo N."/>
            <person name="Barry K."/>
            <person name="Chen C."/>
            <person name="Wang M."/>
            <person name="Lipzen A."/>
            <person name="Daum C."/>
            <person name="Saski C.A."/>
            <person name="Payton A.C."/>
            <person name="Mcbreen J.C."/>
            <person name="Conrad R.E."/>
            <person name="Kollar L.M."/>
            <person name="Olsson S."/>
            <person name="Huttunen S."/>
            <person name="Landis J.B."/>
            <person name="Wickett N.J."/>
            <person name="Johnson M.G."/>
            <person name="Rensing S.A."/>
            <person name="Grimwood J."/>
            <person name="Schmutz J."/>
            <person name="Mcdaniel S.F."/>
        </authorList>
    </citation>
    <scope>NUCLEOTIDE SEQUENCE</scope>
    <source>
        <strain evidence="15">R40</strain>
    </source>
</reference>
<dbReference type="Pfam" id="PF04997">
    <property type="entry name" value="RNA_pol_Rpb1_1"/>
    <property type="match status" value="1"/>
</dbReference>
<accession>A0A8T0IY80</accession>
<evidence type="ECO:0000313" key="15">
    <source>
        <dbReference type="EMBL" id="KAG0587706.1"/>
    </source>
</evidence>
<evidence type="ECO:0000256" key="11">
    <source>
        <dbReference type="ARBA" id="ARBA00048552"/>
    </source>
</evidence>
<keyword evidence="10" id="KW-0539">Nucleus</keyword>
<feature type="compositionally biased region" description="Acidic residues" evidence="13">
    <location>
        <begin position="1417"/>
        <end position="1426"/>
    </location>
</feature>